<evidence type="ECO:0000313" key="2">
    <source>
        <dbReference type="Proteomes" id="UP000015105"/>
    </source>
</evidence>
<dbReference type="InterPro" id="IPR030662">
    <property type="entry name" value="DPH6/MJ0570"/>
</dbReference>
<protein>
    <submittedName>
        <fullName evidence="1">Uncharacterized protein</fullName>
    </submittedName>
</protein>
<sequence length="133" mass="14318">HHRAKSQICSAVVSVTNDIASKICPSTEHLHPSKEHLKAIARFCAFQLAKTLTDNSFTWDDVTMLRFYYSVERAVAADVVSRAFSEAFAELGAADGSLRIDGAPVFNLIPVSGSGRSASMDDVVTCELLASKA</sequence>
<reference evidence="2" key="1">
    <citation type="journal article" date="2014" name="Science">
        <title>Ancient hybridizations among the ancestral genomes of bread wheat.</title>
        <authorList>
            <consortium name="International Wheat Genome Sequencing Consortium,"/>
            <person name="Marcussen T."/>
            <person name="Sandve S.R."/>
            <person name="Heier L."/>
            <person name="Spannagl M."/>
            <person name="Pfeifer M."/>
            <person name="Jakobsen K.S."/>
            <person name="Wulff B.B."/>
            <person name="Steuernagel B."/>
            <person name="Mayer K.F."/>
            <person name="Olsen O.A."/>
        </authorList>
    </citation>
    <scope>NUCLEOTIDE SEQUENCE [LARGE SCALE GENOMIC DNA]</scope>
    <source>
        <strain evidence="2">cv. AL8/78</strain>
    </source>
</reference>
<dbReference type="GO" id="GO:0017178">
    <property type="term" value="F:diphthine-ammonia ligase activity"/>
    <property type="evidence" value="ECO:0007669"/>
    <property type="project" value="TreeGrafter"/>
</dbReference>
<dbReference type="Proteomes" id="UP000015105">
    <property type="component" value="Chromosome 6D"/>
</dbReference>
<dbReference type="Gramene" id="AET6Gv20928700.28">
    <property type="protein sequence ID" value="AET6Gv20928700.28"/>
    <property type="gene ID" value="AET6Gv20928700"/>
</dbReference>
<accession>A0A453Q033</accession>
<dbReference type="PANTHER" id="PTHR12196:SF2">
    <property type="entry name" value="DIPHTHINE--AMMONIA LIGASE"/>
    <property type="match status" value="1"/>
</dbReference>
<dbReference type="PANTHER" id="PTHR12196">
    <property type="entry name" value="DOMAIN OF UNKNOWN FUNCTION 71 DUF71 -CONTAINING PROTEIN"/>
    <property type="match status" value="1"/>
</dbReference>
<dbReference type="EnsemblPlants" id="AET6Gv20928700.28">
    <property type="protein sequence ID" value="AET6Gv20928700.28"/>
    <property type="gene ID" value="AET6Gv20928700"/>
</dbReference>
<reference evidence="2" key="2">
    <citation type="journal article" date="2017" name="Nat. Plants">
        <title>The Aegilops tauschii genome reveals multiple impacts of transposons.</title>
        <authorList>
            <person name="Zhao G."/>
            <person name="Zou C."/>
            <person name="Li K."/>
            <person name="Wang K."/>
            <person name="Li T."/>
            <person name="Gao L."/>
            <person name="Zhang X."/>
            <person name="Wang H."/>
            <person name="Yang Z."/>
            <person name="Liu X."/>
            <person name="Jiang W."/>
            <person name="Mao L."/>
            <person name="Kong X."/>
            <person name="Jiao Y."/>
            <person name="Jia J."/>
        </authorList>
    </citation>
    <scope>NUCLEOTIDE SEQUENCE [LARGE SCALE GENOMIC DNA]</scope>
    <source>
        <strain evidence="2">cv. AL8/78</strain>
    </source>
</reference>
<name>A0A453Q033_AEGTS</name>
<reference evidence="1" key="5">
    <citation type="journal article" date="2021" name="G3 (Bethesda)">
        <title>Aegilops tauschii genome assembly Aet v5.0 features greater sequence contiguity and improved annotation.</title>
        <authorList>
            <person name="Wang L."/>
            <person name="Zhu T."/>
            <person name="Rodriguez J.C."/>
            <person name="Deal K.R."/>
            <person name="Dubcovsky J."/>
            <person name="McGuire P.E."/>
            <person name="Lux T."/>
            <person name="Spannagl M."/>
            <person name="Mayer K.F.X."/>
            <person name="Baldrich P."/>
            <person name="Meyers B.C."/>
            <person name="Huo N."/>
            <person name="Gu Y.Q."/>
            <person name="Zhou H."/>
            <person name="Devos K.M."/>
            <person name="Bennetzen J.L."/>
            <person name="Unver T."/>
            <person name="Budak H."/>
            <person name="Gulick P.J."/>
            <person name="Galiba G."/>
            <person name="Kalapos B."/>
            <person name="Nelson D.R."/>
            <person name="Li P."/>
            <person name="You F.M."/>
            <person name="Luo M.C."/>
            <person name="Dvorak J."/>
        </authorList>
    </citation>
    <scope>NUCLEOTIDE SEQUENCE [LARGE SCALE GENOMIC DNA]</scope>
    <source>
        <strain evidence="1">cv. AL8/78</strain>
    </source>
</reference>
<proteinExistence type="predicted"/>
<reference evidence="1" key="4">
    <citation type="submission" date="2019-03" db="UniProtKB">
        <authorList>
            <consortium name="EnsemblPlants"/>
        </authorList>
    </citation>
    <scope>IDENTIFICATION</scope>
</reference>
<dbReference type="AlphaFoldDB" id="A0A453Q033"/>
<evidence type="ECO:0000313" key="1">
    <source>
        <dbReference type="EnsemblPlants" id="AET6Gv20928700.28"/>
    </source>
</evidence>
<keyword evidence="2" id="KW-1185">Reference proteome</keyword>
<organism evidence="1 2">
    <name type="scientific">Aegilops tauschii subsp. strangulata</name>
    <name type="common">Goatgrass</name>
    <dbReference type="NCBI Taxonomy" id="200361"/>
    <lineage>
        <taxon>Eukaryota</taxon>
        <taxon>Viridiplantae</taxon>
        <taxon>Streptophyta</taxon>
        <taxon>Embryophyta</taxon>
        <taxon>Tracheophyta</taxon>
        <taxon>Spermatophyta</taxon>
        <taxon>Magnoliopsida</taxon>
        <taxon>Liliopsida</taxon>
        <taxon>Poales</taxon>
        <taxon>Poaceae</taxon>
        <taxon>BOP clade</taxon>
        <taxon>Pooideae</taxon>
        <taxon>Triticodae</taxon>
        <taxon>Triticeae</taxon>
        <taxon>Triticinae</taxon>
        <taxon>Aegilops</taxon>
    </lineage>
</organism>
<reference evidence="1" key="3">
    <citation type="journal article" date="2017" name="Nature">
        <title>Genome sequence of the progenitor of the wheat D genome Aegilops tauschii.</title>
        <authorList>
            <person name="Luo M.C."/>
            <person name="Gu Y.Q."/>
            <person name="Puiu D."/>
            <person name="Wang H."/>
            <person name="Twardziok S.O."/>
            <person name="Deal K.R."/>
            <person name="Huo N."/>
            <person name="Zhu T."/>
            <person name="Wang L."/>
            <person name="Wang Y."/>
            <person name="McGuire P.E."/>
            <person name="Liu S."/>
            <person name="Long H."/>
            <person name="Ramasamy R.K."/>
            <person name="Rodriguez J.C."/>
            <person name="Van S.L."/>
            <person name="Yuan L."/>
            <person name="Wang Z."/>
            <person name="Xia Z."/>
            <person name="Xiao L."/>
            <person name="Anderson O.D."/>
            <person name="Ouyang S."/>
            <person name="Liang Y."/>
            <person name="Zimin A.V."/>
            <person name="Pertea G."/>
            <person name="Qi P."/>
            <person name="Bennetzen J.L."/>
            <person name="Dai X."/>
            <person name="Dawson M.W."/>
            <person name="Muller H.G."/>
            <person name="Kugler K."/>
            <person name="Rivarola-Duarte L."/>
            <person name="Spannagl M."/>
            <person name="Mayer K.F.X."/>
            <person name="Lu F.H."/>
            <person name="Bevan M.W."/>
            <person name="Leroy P."/>
            <person name="Li P."/>
            <person name="You F.M."/>
            <person name="Sun Q."/>
            <person name="Liu Z."/>
            <person name="Lyons E."/>
            <person name="Wicker T."/>
            <person name="Salzberg S.L."/>
            <person name="Devos K.M."/>
            <person name="Dvorak J."/>
        </authorList>
    </citation>
    <scope>NUCLEOTIDE SEQUENCE [LARGE SCALE GENOMIC DNA]</scope>
    <source>
        <strain evidence="1">cv. AL8/78</strain>
    </source>
</reference>
<dbReference type="GO" id="GO:0017183">
    <property type="term" value="P:protein histidyl modification to diphthamide"/>
    <property type="evidence" value="ECO:0007669"/>
    <property type="project" value="TreeGrafter"/>
</dbReference>